<accession>A0A318L8R4</accession>
<sequence>MLDGAAEVVDGRVGLGDGLLAVPELHAAAIVTTAAVASTPSVRHPPAINTLPVTTTHPPIGRDDQPNIK</sequence>
<name>A0A318L8R4_9PSEU</name>
<evidence type="ECO:0000256" key="1">
    <source>
        <dbReference type="SAM" id="MobiDB-lite"/>
    </source>
</evidence>
<reference evidence="2 3" key="1">
    <citation type="submission" date="2016-07" db="EMBL/GenBank/DDBJ databases">
        <title>Draft genome sequence of Prauserella sp. YIM 121212, isolated from alkaline soil.</title>
        <authorList>
            <person name="Ruckert C."/>
            <person name="Albersmeier A."/>
            <person name="Jiang C.-L."/>
            <person name="Jiang Y."/>
            <person name="Kalinowski J."/>
            <person name="Schneider O."/>
            <person name="Winkler A."/>
            <person name="Zotchev S.B."/>
        </authorList>
    </citation>
    <scope>NUCLEOTIDE SEQUENCE [LARGE SCALE GENOMIC DNA]</scope>
    <source>
        <strain evidence="2 3">YIM 121212</strain>
    </source>
</reference>
<feature type="region of interest" description="Disordered" evidence="1">
    <location>
        <begin position="41"/>
        <end position="69"/>
    </location>
</feature>
<protein>
    <submittedName>
        <fullName evidence="2">Uncharacterized protein</fullName>
    </submittedName>
</protein>
<comment type="caution">
    <text evidence="2">The sequence shown here is derived from an EMBL/GenBank/DDBJ whole genome shotgun (WGS) entry which is preliminary data.</text>
</comment>
<gene>
    <name evidence="2" type="ORF">BA062_37985</name>
</gene>
<feature type="compositionally biased region" description="Basic and acidic residues" evidence="1">
    <location>
        <begin position="60"/>
        <end position="69"/>
    </location>
</feature>
<evidence type="ECO:0000313" key="3">
    <source>
        <dbReference type="Proteomes" id="UP000247892"/>
    </source>
</evidence>
<dbReference type="AlphaFoldDB" id="A0A318L8R4"/>
<dbReference type="Proteomes" id="UP000247892">
    <property type="component" value="Unassembled WGS sequence"/>
</dbReference>
<proteinExistence type="predicted"/>
<organism evidence="2 3">
    <name type="scientific">Prauserella flavalba</name>
    <dbReference type="NCBI Taxonomy" id="1477506"/>
    <lineage>
        <taxon>Bacteria</taxon>
        <taxon>Bacillati</taxon>
        <taxon>Actinomycetota</taxon>
        <taxon>Actinomycetes</taxon>
        <taxon>Pseudonocardiales</taxon>
        <taxon>Pseudonocardiaceae</taxon>
        <taxon>Prauserella</taxon>
    </lineage>
</organism>
<dbReference type="EMBL" id="MASU01000031">
    <property type="protein sequence ID" value="PXY16974.1"/>
    <property type="molecule type" value="Genomic_DNA"/>
</dbReference>
<keyword evidence="3" id="KW-1185">Reference proteome</keyword>
<evidence type="ECO:0000313" key="2">
    <source>
        <dbReference type="EMBL" id="PXY16974.1"/>
    </source>
</evidence>